<dbReference type="AlphaFoldDB" id="A0A6A4GDD4"/>
<proteinExistence type="predicted"/>
<name>A0A6A4GDD4_9AGAR</name>
<dbReference type="OrthoDB" id="2930232at2759"/>
<reference evidence="1" key="1">
    <citation type="journal article" date="2019" name="Environ. Microbiol.">
        <title>Fungal ecological strategies reflected in gene transcription - a case study of two litter decomposers.</title>
        <authorList>
            <person name="Barbi F."/>
            <person name="Kohler A."/>
            <person name="Barry K."/>
            <person name="Baskaran P."/>
            <person name="Daum C."/>
            <person name="Fauchery L."/>
            <person name="Ihrmark K."/>
            <person name="Kuo A."/>
            <person name="LaButti K."/>
            <person name="Lipzen A."/>
            <person name="Morin E."/>
            <person name="Grigoriev I.V."/>
            <person name="Henrissat B."/>
            <person name="Lindahl B."/>
            <person name="Martin F."/>
        </authorList>
    </citation>
    <scope>NUCLEOTIDE SEQUENCE</scope>
    <source>
        <strain evidence="1">JB14</strain>
    </source>
</reference>
<gene>
    <name evidence="1" type="ORF">BT96DRAFT_746410</name>
</gene>
<dbReference type="EMBL" id="ML770469">
    <property type="protein sequence ID" value="KAE9383441.1"/>
    <property type="molecule type" value="Genomic_DNA"/>
</dbReference>
<feature type="non-terminal residue" evidence="1">
    <location>
        <position position="156"/>
    </location>
</feature>
<dbReference type="Proteomes" id="UP000799118">
    <property type="component" value="Unassembled WGS sequence"/>
</dbReference>
<feature type="non-terminal residue" evidence="1">
    <location>
        <position position="1"/>
    </location>
</feature>
<organism evidence="1 2">
    <name type="scientific">Gymnopus androsaceus JB14</name>
    <dbReference type="NCBI Taxonomy" id="1447944"/>
    <lineage>
        <taxon>Eukaryota</taxon>
        <taxon>Fungi</taxon>
        <taxon>Dikarya</taxon>
        <taxon>Basidiomycota</taxon>
        <taxon>Agaricomycotina</taxon>
        <taxon>Agaricomycetes</taxon>
        <taxon>Agaricomycetidae</taxon>
        <taxon>Agaricales</taxon>
        <taxon>Marasmiineae</taxon>
        <taxon>Omphalotaceae</taxon>
        <taxon>Gymnopus</taxon>
    </lineage>
</organism>
<sequence>TTMPEHLRKDLEKAIEACFKNTDAVLKDTNSWDLRKNPYFNTFHFTHECKYLTQGDEAPTTAHPLMLRNSEGSKTNHSQFICHPSKDMQRYGEEYRDICKSIGETLQWVVEKVLRLHPDLFQDVVATASLIPGNDSSPISPFTSLVINVNATTLVH</sequence>
<evidence type="ECO:0000313" key="1">
    <source>
        <dbReference type="EMBL" id="KAE9383441.1"/>
    </source>
</evidence>
<keyword evidence="2" id="KW-1185">Reference proteome</keyword>
<evidence type="ECO:0000313" key="2">
    <source>
        <dbReference type="Proteomes" id="UP000799118"/>
    </source>
</evidence>
<accession>A0A6A4GDD4</accession>
<protein>
    <submittedName>
        <fullName evidence="1">Uncharacterized protein</fullName>
    </submittedName>
</protein>